<organism evidence="1 2">
    <name type="scientific">Portunus trituberculatus</name>
    <name type="common">Swimming crab</name>
    <name type="synonym">Neptunus trituberculatus</name>
    <dbReference type="NCBI Taxonomy" id="210409"/>
    <lineage>
        <taxon>Eukaryota</taxon>
        <taxon>Metazoa</taxon>
        <taxon>Ecdysozoa</taxon>
        <taxon>Arthropoda</taxon>
        <taxon>Crustacea</taxon>
        <taxon>Multicrustacea</taxon>
        <taxon>Malacostraca</taxon>
        <taxon>Eumalacostraca</taxon>
        <taxon>Eucarida</taxon>
        <taxon>Decapoda</taxon>
        <taxon>Pleocyemata</taxon>
        <taxon>Brachyura</taxon>
        <taxon>Eubrachyura</taxon>
        <taxon>Portunoidea</taxon>
        <taxon>Portunidae</taxon>
        <taxon>Portuninae</taxon>
        <taxon>Portunus</taxon>
    </lineage>
</organism>
<dbReference type="Proteomes" id="UP000324222">
    <property type="component" value="Unassembled WGS sequence"/>
</dbReference>
<evidence type="ECO:0000313" key="2">
    <source>
        <dbReference type="Proteomes" id="UP000324222"/>
    </source>
</evidence>
<sequence length="117" mass="12937">MLLDLSRPVSPLLYRSDTVLLVILVYPTNPDRILIQHVGRGPTIHLKAHRPFSLTLPLFIAYSDHADTTLFPCFAARHMRCTPGTGLGSVSLTDRQEKRVALIPSLCAGFPEQAEAM</sequence>
<dbReference type="EMBL" id="VSRR010015886">
    <property type="protein sequence ID" value="MPC58663.1"/>
    <property type="molecule type" value="Genomic_DNA"/>
</dbReference>
<name>A0A5B7GME4_PORTR</name>
<comment type="caution">
    <text evidence="1">The sequence shown here is derived from an EMBL/GenBank/DDBJ whole genome shotgun (WGS) entry which is preliminary data.</text>
</comment>
<dbReference type="AlphaFoldDB" id="A0A5B7GME4"/>
<reference evidence="1 2" key="1">
    <citation type="submission" date="2019-05" db="EMBL/GenBank/DDBJ databases">
        <title>Another draft genome of Portunus trituberculatus and its Hox gene families provides insights of decapod evolution.</title>
        <authorList>
            <person name="Jeong J.-H."/>
            <person name="Song I."/>
            <person name="Kim S."/>
            <person name="Choi T."/>
            <person name="Kim D."/>
            <person name="Ryu S."/>
            <person name="Kim W."/>
        </authorList>
    </citation>
    <scope>NUCLEOTIDE SEQUENCE [LARGE SCALE GENOMIC DNA]</scope>
    <source>
        <tissue evidence="1">Muscle</tissue>
    </source>
</reference>
<protein>
    <submittedName>
        <fullName evidence="1">Uncharacterized protein</fullName>
    </submittedName>
</protein>
<evidence type="ECO:0000313" key="1">
    <source>
        <dbReference type="EMBL" id="MPC58663.1"/>
    </source>
</evidence>
<keyword evidence="2" id="KW-1185">Reference proteome</keyword>
<gene>
    <name evidence="1" type="ORF">E2C01_052670</name>
</gene>
<proteinExistence type="predicted"/>
<accession>A0A5B7GME4</accession>